<evidence type="ECO:0000313" key="2">
    <source>
        <dbReference type="Proteomes" id="UP001596086"/>
    </source>
</evidence>
<protein>
    <submittedName>
        <fullName evidence="1">Uncharacterized protein</fullName>
    </submittedName>
</protein>
<dbReference type="Proteomes" id="UP001596086">
    <property type="component" value="Unassembled WGS sequence"/>
</dbReference>
<accession>A0ABW0S472</accession>
<reference evidence="2" key="1">
    <citation type="journal article" date="2019" name="Int. J. Syst. Evol. Microbiol.">
        <title>The Global Catalogue of Microorganisms (GCM) 10K type strain sequencing project: providing services to taxonomists for standard genome sequencing and annotation.</title>
        <authorList>
            <consortium name="The Broad Institute Genomics Platform"/>
            <consortium name="The Broad Institute Genome Sequencing Center for Infectious Disease"/>
            <person name="Wu L."/>
            <person name="Ma J."/>
        </authorList>
    </citation>
    <scope>NUCLEOTIDE SEQUENCE [LARGE SCALE GENOMIC DNA]</scope>
    <source>
        <strain evidence="2">CGMCC 4.5798</strain>
    </source>
</reference>
<dbReference type="RefSeq" id="WP_379776430.1">
    <property type="nucleotide sequence ID" value="NZ_JBHSMZ010000024.1"/>
</dbReference>
<keyword evidence="2" id="KW-1185">Reference proteome</keyword>
<name>A0ABW0S472_9BURK</name>
<dbReference type="EMBL" id="JBHSMZ010000024">
    <property type="protein sequence ID" value="MFC5551791.1"/>
    <property type="molecule type" value="Genomic_DNA"/>
</dbReference>
<sequence length="213" mass="23863">MSWQVNYALLNVRKARGVISAEHVHGEAIKITVYDKPDVLAVISNAYTITAELATQYHQEYPDMDFLCGYRKECVWEGGAIRYLEDNTIGWGSAGTLSSAISVGNANTAAHKEYVFSYRLIRQLRCITNVVREFDRVLNVSLSSGRTLRIGMILEYEPTADAVRTLWYRCGPVDIAWNINPSGNPTQNAIEAGRQLGCKVVKWEDLKTLLQSS</sequence>
<evidence type="ECO:0000313" key="1">
    <source>
        <dbReference type="EMBL" id="MFC5551791.1"/>
    </source>
</evidence>
<comment type="caution">
    <text evidence="1">The sequence shown here is derived from an EMBL/GenBank/DDBJ whole genome shotgun (WGS) entry which is preliminary data.</text>
</comment>
<proteinExistence type="predicted"/>
<organism evidence="1 2">
    <name type="scientific">Massilia aerilata</name>
    <dbReference type="NCBI Taxonomy" id="453817"/>
    <lineage>
        <taxon>Bacteria</taxon>
        <taxon>Pseudomonadati</taxon>
        <taxon>Pseudomonadota</taxon>
        <taxon>Betaproteobacteria</taxon>
        <taxon>Burkholderiales</taxon>
        <taxon>Oxalobacteraceae</taxon>
        <taxon>Telluria group</taxon>
        <taxon>Massilia</taxon>
    </lineage>
</organism>
<gene>
    <name evidence="1" type="ORF">ACFPO9_25005</name>
</gene>